<dbReference type="SUPFAM" id="SSF51395">
    <property type="entry name" value="FMN-linked oxidoreductases"/>
    <property type="match status" value="1"/>
</dbReference>
<dbReference type="InterPro" id="IPR005720">
    <property type="entry name" value="Dihydroorotate_DH_cat"/>
</dbReference>
<accession>A0A4R6J0K6</accession>
<dbReference type="NCBIfam" id="TIGR01036">
    <property type="entry name" value="pyrD_sub2"/>
    <property type="match status" value="1"/>
</dbReference>
<evidence type="ECO:0000256" key="9">
    <source>
        <dbReference type="ARBA" id="ARBA00023136"/>
    </source>
</evidence>
<dbReference type="CDD" id="cd04738">
    <property type="entry name" value="DHOD_2_like"/>
    <property type="match status" value="1"/>
</dbReference>
<comment type="cofactor">
    <cofactor evidence="11">
        <name>FMN</name>
        <dbReference type="ChEBI" id="CHEBI:58210"/>
    </cofactor>
    <text evidence="11">Binds 1 FMN per subunit.</text>
</comment>
<evidence type="ECO:0000256" key="7">
    <source>
        <dbReference type="ARBA" id="ARBA00022975"/>
    </source>
</evidence>
<feature type="binding site" evidence="11">
    <location>
        <position position="331"/>
    </location>
    <ligand>
        <name>FMN</name>
        <dbReference type="ChEBI" id="CHEBI:58210"/>
    </ligand>
</feature>
<evidence type="ECO:0000256" key="1">
    <source>
        <dbReference type="ARBA" id="ARBA00003125"/>
    </source>
</evidence>
<comment type="function">
    <text evidence="1 11">Catalyzes the conversion of dihydroorotate to orotate with quinone as electron acceptor.</text>
</comment>
<dbReference type="NCBIfam" id="NF003645">
    <property type="entry name" value="PRK05286.1-2"/>
    <property type="match status" value="1"/>
</dbReference>
<feature type="domain" description="Dihydroorotate dehydrogenase catalytic" evidence="12">
    <location>
        <begin position="77"/>
        <end position="371"/>
    </location>
</feature>
<name>A0A4R6J0K6_9BACT</name>
<dbReference type="PANTHER" id="PTHR48109:SF4">
    <property type="entry name" value="DIHYDROOROTATE DEHYDROGENASE (QUINONE), MITOCHONDRIAL"/>
    <property type="match status" value="1"/>
</dbReference>
<comment type="subcellular location">
    <subcellularLocation>
        <location evidence="11">Cell membrane</location>
        <topology evidence="11">Peripheral membrane protein</topology>
    </subcellularLocation>
    <subcellularLocation>
        <location evidence="2">Membrane</location>
    </subcellularLocation>
</comment>
<reference evidence="13 14" key="1">
    <citation type="submission" date="2019-03" db="EMBL/GenBank/DDBJ databases">
        <title>Genomic Encyclopedia of Archaeal and Bacterial Type Strains, Phase II (KMG-II): from individual species to whole genera.</title>
        <authorList>
            <person name="Goeker M."/>
        </authorList>
    </citation>
    <scope>NUCLEOTIDE SEQUENCE [LARGE SCALE GENOMIC DNA]</scope>
    <source>
        <strain evidence="13 14">DSM 28323</strain>
    </source>
</reference>
<keyword evidence="9 11" id="KW-0472">Membrane</keyword>
<keyword evidence="5 11" id="KW-0285">Flavoprotein</keyword>
<dbReference type="HAMAP" id="MF_00225">
    <property type="entry name" value="DHO_dh_type2"/>
    <property type="match status" value="1"/>
</dbReference>
<dbReference type="Proteomes" id="UP000295741">
    <property type="component" value="Unassembled WGS sequence"/>
</dbReference>
<dbReference type="GO" id="GO:0005737">
    <property type="term" value="C:cytoplasm"/>
    <property type="evidence" value="ECO:0007669"/>
    <property type="project" value="InterPro"/>
</dbReference>
<keyword evidence="7 11" id="KW-0665">Pyrimidine biosynthesis</keyword>
<dbReference type="InterPro" id="IPR005719">
    <property type="entry name" value="Dihydroorotate_DH_2"/>
</dbReference>
<proteinExistence type="inferred from homology"/>
<dbReference type="PROSITE" id="PS00912">
    <property type="entry name" value="DHODEHASE_2"/>
    <property type="match status" value="1"/>
</dbReference>
<dbReference type="AlphaFoldDB" id="A0A4R6J0K6"/>
<protein>
    <recommendedName>
        <fullName evidence="11">Dihydroorotate dehydrogenase (quinone)</fullName>
        <ecNumber evidence="11">1.3.5.2</ecNumber>
    </recommendedName>
    <alternativeName>
        <fullName evidence="11">DHOdehase</fullName>
        <shortName evidence="11">DHOD</shortName>
        <shortName evidence="11">DHODase</shortName>
    </alternativeName>
    <alternativeName>
        <fullName evidence="11">Dihydroorotate oxidase</fullName>
    </alternativeName>
</protein>
<dbReference type="PROSITE" id="PS00911">
    <property type="entry name" value="DHODEHASE_1"/>
    <property type="match status" value="1"/>
</dbReference>
<comment type="catalytic activity">
    <reaction evidence="10 11">
        <text>(S)-dihydroorotate + a quinone = orotate + a quinol</text>
        <dbReference type="Rhea" id="RHEA:30187"/>
        <dbReference type="ChEBI" id="CHEBI:24646"/>
        <dbReference type="ChEBI" id="CHEBI:30839"/>
        <dbReference type="ChEBI" id="CHEBI:30864"/>
        <dbReference type="ChEBI" id="CHEBI:132124"/>
        <dbReference type="EC" id="1.3.5.2"/>
    </reaction>
</comment>
<feature type="binding site" evidence="11">
    <location>
        <position position="212"/>
    </location>
    <ligand>
        <name>substrate</name>
    </ligand>
</feature>
<dbReference type="Pfam" id="PF01180">
    <property type="entry name" value="DHO_dh"/>
    <property type="match status" value="1"/>
</dbReference>
<dbReference type="NCBIfam" id="NF003652">
    <property type="entry name" value="PRK05286.2-5"/>
    <property type="match status" value="1"/>
</dbReference>
<feature type="binding site" evidence="11">
    <location>
        <begin position="277"/>
        <end position="278"/>
    </location>
    <ligand>
        <name>substrate</name>
    </ligand>
</feature>
<dbReference type="EMBL" id="SNWP01000010">
    <property type="protein sequence ID" value="TDO28673.1"/>
    <property type="molecule type" value="Genomic_DNA"/>
</dbReference>
<sequence>MQPNLPERMGKPSPFGSSPFAPYLRSTMLYPLIRQLLFCFPPEDVHYFSMDLMRSACRLGPVKKLISGTHSVKDPALEKHLFGLRFTNPVGLGAGFDKNAVYLNELEALGFGFVEIGTVTPLPQPGNDKPRLFRLPADKALINRMGFNNNGVKAIAARLAARKKENSSLIVGGNIGKNKVTPNEDAWKDYSICFEELFDYVDYFVVNVSSPNTPGLRALQDKDSLKQIFSVLQNSNQRKTKPKPILLKIAPDLTEEQLDDIIALSAEEHLDGLVATNTTISREGLLTDEKTITDIGMGGLSGKPVKTRSTEVVQYLSKGTGGGIPIIASGGIFTGADAEEKMKAGASLVQVWTGFIYEGPSIVKNICKYLLQA</sequence>
<feature type="binding site" evidence="11">
    <location>
        <position position="174"/>
    </location>
    <ligand>
        <name>FMN</name>
        <dbReference type="ChEBI" id="CHEBI:58210"/>
    </ligand>
</feature>
<feature type="binding site" evidence="11">
    <location>
        <begin position="143"/>
        <end position="147"/>
    </location>
    <ligand>
        <name>substrate</name>
    </ligand>
</feature>
<evidence type="ECO:0000256" key="6">
    <source>
        <dbReference type="ARBA" id="ARBA00022643"/>
    </source>
</evidence>
<evidence type="ECO:0000256" key="5">
    <source>
        <dbReference type="ARBA" id="ARBA00022630"/>
    </source>
</evidence>
<dbReference type="EC" id="1.3.5.2" evidence="11"/>
<dbReference type="InterPro" id="IPR050074">
    <property type="entry name" value="DHO_dehydrogenase"/>
</dbReference>
<dbReference type="GO" id="GO:0005886">
    <property type="term" value="C:plasma membrane"/>
    <property type="evidence" value="ECO:0007669"/>
    <property type="project" value="UniProtKB-SubCell"/>
</dbReference>
<feature type="active site" description="Nucleophile" evidence="11">
    <location>
        <position position="210"/>
    </location>
</feature>
<comment type="caution">
    <text evidence="13">The sequence shown here is derived from an EMBL/GenBank/DDBJ whole genome shotgun (WGS) entry which is preliminary data.</text>
</comment>
<dbReference type="UniPathway" id="UPA00070">
    <property type="reaction ID" value="UER00946"/>
</dbReference>
<dbReference type="RefSeq" id="WP_246027073.1">
    <property type="nucleotide sequence ID" value="NZ_SNWP01000010.1"/>
</dbReference>
<feature type="binding site" evidence="11">
    <location>
        <position position="118"/>
    </location>
    <ligand>
        <name>FMN</name>
        <dbReference type="ChEBI" id="CHEBI:58210"/>
    </ligand>
</feature>
<evidence type="ECO:0000256" key="4">
    <source>
        <dbReference type="ARBA" id="ARBA00005359"/>
    </source>
</evidence>
<evidence type="ECO:0000256" key="8">
    <source>
        <dbReference type="ARBA" id="ARBA00023002"/>
    </source>
</evidence>
<comment type="caution">
    <text evidence="11">Lacks conserved residue(s) required for the propagation of feature annotation.</text>
</comment>
<evidence type="ECO:0000313" key="14">
    <source>
        <dbReference type="Proteomes" id="UP000295741"/>
    </source>
</evidence>
<organism evidence="13 14">
    <name type="scientific">Sediminibacterium goheungense</name>
    <dbReference type="NCBI Taxonomy" id="1086393"/>
    <lineage>
        <taxon>Bacteria</taxon>
        <taxon>Pseudomonadati</taxon>
        <taxon>Bacteroidota</taxon>
        <taxon>Chitinophagia</taxon>
        <taxon>Chitinophagales</taxon>
        <taxon>Chitinophagaceae</taxon>
        <taxon>Sediminibacterium</taxon>
    </lineage>
</organism>
<feature type="binding site" evidence="11">
    <location>
        <position position="207"/>
    </location>
    <ligand>
        <name>substrate</name>
    </ligand>
</feature>
<gene>
    <name evidence="11" type="primary">pyrD</name>
    <name evidence="13" type="ORF">BC659_0751</name>
</gene>
<feature type="binding site" evidence="11">
    <location>
        <position position="207"/>
    </location>
    <ligand>
        <name>FMN</name>
        <dbReference type="ChEBI" id="CHEBI:58210"/>
    </ligand>
</feature>
<keyword evidence="11" id="KW-1003">Cell membrane</keyword>
<dbReference type="InterPro" id="IPR001295">
    <property type="entry name" value="Dihydroorotate_DH_CS"/>
</dbReference>
<feature type="binding site" evidence="11">
    <location>
        <position position="276"/>
    </location>
    <ligand>
        <name>FMN</name>
        <dbReference type="ChEBI" id="CHEBI:58210"/>
    </ligand>
</feature>
<comment type="similarity">
    <text evidence="4 11">Belongs to the dihydroorotate dehydrogenase family. Type 2 subfamily.</text>
</comment>
<feature type="binding site" evidence="11">
    <location>
        <begin position="94"/>
        <end position="98"/>
    </location>
    <ligand>
        <name>FMN</name>
        <dbReference type="ChEBI" id="CHEBI:58210"/>
    </ligand>
</feature>
<keyword evidence="14" id="KW-1185">Reference proteome</keyword>
<comment type="pathway">
    <text evidence="3 11">Pyrimidine metabolism; UMP biosynthesis via de novo pathway; orotate from (S)-dihydroorotate (quinone route): step 1/1.</text>
</comment>
<evidence type="ECO:0000256" key="11">
    <source>
        <dbReference type="HAMAP-Rule" id="MF_00225"/>
    </source>
</evidence>
<dbReference type="Gene3D" id="3.20.20.70">
    <property type="entry name" value="Aldolase class I"/>
    <property type="match status" value="1"/>
</dbReference>
<dbReference type="InterPro" id="IPR013785">
    <property type="entry name" value="Aldolase_TIM"/>
</dbReference>
<dbReference type="GO" id="GO:0106430">
    <property type="term" value="F:dihydroorotate dehydrogenase (quinone) activity"/>
    <property type="evidence" value="ECO:0007669"/>
    <property type="project" value="UniProtKB-EC"/>
</dbReference>
<keyword evidence="8 11" id="KW-0560">Oxidoreductase</keyword>
<feature type="binding site" evidence="11">
    <location>
        <position position="302"/>
    </location>
    <ligand>
        <name>FMN</name>
        <dbReference type="ChEBI" id="CHEBI:58210"/>
    </ligand>
</feature>
<dbReference type="GO" id="GO:0006207">
    <property type="term" value="P:'de novo' pyrimidine nucleobase biosynthetic process"/>
    <property type="evidence" value="ECO:0007669"/>
    <property type="project" value="UniProtKB-UniRule"/>
</dbReference>
<evidence type="ECO:0000256" key="2">
    <source>
        <dbReference type="ARBA" id="ARBA00004370"/>
    </source>
</evidence>
<evidence type="ECO:0000259" key="12">
    <source>
        <dbReference type="Pfam" id="PF01180"/>
    </source>
</evidence>
<comment type="subunit">
    <text evidence="11">Monomer.</text>
</comment>
<feature type="binding site" evidence="11">
    <location>
        <position position="98"/>
    </location>
    <ligand>
        <name>substrate</name>
    </ligand>
</feature>
<keyword evidence="6 11" id="KW-0288">FMN</keyword>
<evidence type="ECO:0000313" key="13">
    <source>
        <dbReference type="EMBL" id="TDO28673.1"/>
    </source>
</evidence>
<feature type="binding site" evidence="11">
    <location>
        <position position="248"/>
    </location>
    <ligand>
        <name>FMN</name>
        <dbReference type="ChEBI" id="CHEBI:58210"/>
    </ligand>
</feature>
<evidence type="ECO:0000256" key="3">
    <source>
        <dbReference type="ARBA" id="ARBA00005161"/>
    </source>
</evidence>
<evidence type="ECO:0000256" key="10">
    <source>
        <dbReference type="ARBA" id="ARBA00048639"/>
    </source>
</evidence>
<dbReference type="PANTHER" id="PTHR48109">
    <property type="entry name" value="DIHYDROOROTATE DEHYDROGENASE (QUINONE), MITOCHONDRIAL-RELATED"/>
    <property type="match status" value="1"/>
</dbReference>
<dbReference type="GO" id="GO:0044205">
    <property type="term" value="P:'de novo' UMP biosynthetic process"/>
    <property type="evidence" value="ECO:0007669"/>
    <property type="project" value="UniProtKB-UniRule"/>
</dbReference>